<keyword evidence="4 6" id="KW-1133">Transmembrane helix</keyword>
<sequence>MELIASKITAVFSLVAFAFIHSLTASLPFKRLVMRVAGPGAEKLYLPAYSLVAGLTILPLVYQIYKNPGRVLYKIPSPWRWLMVGGQLIAGMLAPIAFMDAPHRFKVRSQLAGPQASEADSLKIRGVYRWVRDPFLLSGLVMVWLTPVMTVNLLVVYILTTIYFYLGSLHWETRLLAQFDDEYREYQKRVHRIIPGLRGSVKESDQSSVNI</sequence>
<evidence type="ECO:0000313" key="8">
    <source>
        <dbReference type="Proteomes" id="UP000033111"/>
    </source>
</evidence>
<dbReference type="AlphaFoldDB" id="A0A0E3P4T0"/>
<keyword evidence="3 6" id="KW-0812">Transmembrane</keyword>
<dbReference type="Proteomes" id="UP000033111">
    <property type="component" value="Chromosome"/>
</dbReference>
<reference evidence="7 8" key="1">
    <citation type="submission" date="2014-07" db="EMBL/GenBank/DDBJ databases">
        <title>Methanogenic archaea and the global carbon cycle.</title>
        <authorList>
            <person name="Henriksen J.R."/>
            <person name="Luke J."/>
            <person name="Reinhart S."/>
            <person name="Benedict M.N."/>
            <person name="Youngblut N.D."/>
            <person name="Metcalf M.E."/>
            <person name="Whitaker R.J."/>
            <person name="Metcalf W.W."/>
        </authorList>
    </citation>
    <scope>NUCLEOTIDE SEQUENCE [LARGE SCALE GENOMIC DNA]</scope>
    <source>
        <strain evidence="7 8">T4/M</strain>
    </source>
</reference>
<evidence type="ECO:0000256" key="2">
    <source>
        <dbReference type="ARBA" id="ARBA00010631"/>
    </source>
</evidence>
<evidence type="ECO:0000313" key="7">
    <source>
        <dbReference type="EMBL" id="AKB28633.1"/>
    </source>
</evidence>
<dbReference type="EMBL" id="CP009506">
    <property type="protein sequence ID" value="AKB28633.1"/>
    <property type="molecule type" value="Genomic_DNA"/>
</dbReference>
<dbReference type="GeneID" id="24860764"/>
<keyword evidence="5 6" id="KW-0472">Membrane</keyword>
<evidence type="ECO:0000256" key="3">
    <source>
        <dbReference type="ARBA" id="ARBA00022692"/>
    </source>
</evidence>
<evidence type="ECO:0000256" key="5">
    <source>
        <dbReference type="ARBA" id="ARBA00023136"/>
    </source>
</evidence>
<comment type="similarity">
    <text evidence="2">Belongs to the nurim family.</text>
</comment>
<gene>
    <name evidence="7" type="ORF">MSSIT_1914</name>
</gene>
<dbReference type="HOGENOM" id="CLU_084189_2_0_2"/>
<feature type="transmembrane region" description="Helical" evidence="6">
    <location>
        <begin position="77"/>
        <end position="98"/>
    </location>
</feature>
<dbReference type="PANTHER" id="PTHR31040">
    <property type="entry name" value="NURIM"/>
    <property type="match status" value="1"/>
</dbReference>
<dbReference type="GO" id="GO:0016020">
    <property type="term" value="C:membrane"/>
    <property type="evidence" value="ECO:0007669"/>
    <property type="project" value="UniProtKB-SubCell"/>
</dbReference>
<organism evidence="7 8">
    <name type="scientific">Methanosarcina siciliae T4/M</name>
    <dbReference type="NCBI Taxonomy" id="1434120"/>
    <lineage>
        <taxon>Archaea</taxon>
        <taxon>Methanobacteriati</taxon>
        <taxon>Methanobacteriota</taxon>
        <taxon>Stenosarchaea group</taxon>
        <taxon>Methanomicrobia</taxon>
        <taxon>Methanosarcinales</taxon>
        <taxon>Methanosarcinaceae</taxon>
        <taxon>Methanosarcina</taxon>
    </lineage>
</organism>
<dbReference type="PATRIC" id="fig|1434120.4.peg.2458"/>
<name>A0A0E3P4T0_9EURY</name>
<dbReference type="Gene3D" id="1.20.120.1630">
    <property type="match status" value="1"/>
</dbReference>
<dbReference type="KEGG" id="msw:MSSIT_1914"/>
<accession>A0A0E3P4T0</accession>
<evidence type="ECO:0000256" key="1">
    <source>
        <dbReference type="ARBA" id="ARBA00004141"/>
    </source>
</evidence>
<dbReference type="PANTHER" id="PTHR31040:SF1">
    <property type="entry name" value="NURIM"/>
    <property type="match status" value="1"/>
</dbReference>
<keyword evidence="8" id="KW-1185">Reference proteome</keyword>
<dbReference type="InterPro" id="IPR033580">
    <property type="entry name" value="Nurim-like"/>
</dbReference>
<protein>
    <submittedName>
        <fullName evidence="7">Uncharacterized protein</fullName>
    </submittedName>
</protein>
<dbReference type="RefSeq" id="WP_394296905.1">
    <property type="nucleotide sequence ID" value="NZ_CP009506.1"/>
</dbReference>
<feature type="transmembrane region" description="Helical" evidence="6">
    <location>
        <begin position="48"/>
        <end position="65"/>
    </location>
</feature>
<evidence type="ECO:0000256" key="6">
    <source>
        <dbReference type="SAM" id="Phobius"/>
    </source>
</evidence>
<comment type="subcellular location">
    <subcellularLocation>
        <location evidence="1">Membrane</location>
        <topology evidence="1">Multi-pass membrane protein</topology>
    </subcellularLocation>
</comment>
<proteinExistence type="inferred from homology"/>
<evidence type="ECO:0000256" key="4">
    <source>
        <dbReference type="ARBA" id="ARBA00022989"/>
    </source>
</evidence>
<feature type="transmembrane region" description="Helical" evidence="6">
    <location>
        <begin position="135"/>
        <end position="166"/>
    </location>
</feature>